<evidence type="ECO:0000256" key="1">
    <source>
        <dbReference type="ARBA" id="ARBA00022723"/>
    </source>
</evidence>
<organism evidence="6 7">
    <name type="scientific">Anas platyrhynchos</name>
    <name type="common">Mallard</name>
    <name type="synonym">Anas boschas</name>
    <dbReference type="NCBI Taxonomy" id="8839"/>
    <lineage>
        <taxon>Eukaryota</taxon>
        <taxon>Metazoa</taxon>
        <taxon>Chordata</taxon>
        <taxon>Craniata</taxon>
        <taxon>Vertebrata</taxon>
        <taxon>Euteleostomi</taxon>
        <taxon>Archelosauria</taxon>
        <taxon>Archosauria</taxon>
        <taxon>Dinosauria</taxon>
        <taxon>Saurischia</taxon>
        <taxon>Theropoda</taxon>
        <taxon>Coelurosauria</taxon>
        <taxon>Aves</taxon>
        <taxon>Neognathae</taxon>
        <taxon>Galloanserae</taxon>
        <taxon>Anseriformes</taxon>
        <taxon>Anatidae</taxon>
        <taxon>Anatinae</taxon>
        <taxon>Anas</taxon>
    </lineage>
</organism>
<reference evidence="6" key="3">
    <citation type="submission" date="2025-09" db="UniProtKB">
        <authorList>
            <consortium name="Ensembl"/>
        </authorList>
    </citation>
    <scope>IDENTIFICATION</scope>
</reference>
<evidence type="ECO:0000256" key="4">
    <source>
        <dbReference type="PROSITE-ProRule" id="PRU00175"/>
    </source>
</evidence>
<keyword evidence="1" id="KW-0479">Metal-binding</keyword>
<dbReference type="Gene3D" id="3.30.40.10">
    <property type="entry name" value="Zinc/RING finger domain, C3HC4 (zinc finger)"/>
    <property type="match status" value="1"/>
</dbReference>
<sequence>TKPFLLHTIHRTPSVRLSNIYTDTYLICPKCSLRLAPGEIPGDDRLRARAAASSMNWSQQEQQEEAPGDETCPICLGQMTDPARVEPCRHTFCRECIRVWTADRLRCPMCRGRIVAIVHNYPSIKLTFPPTKPLSALIPALVRGRGG</sequence>
<dbReference type="Ensembl" id="ENSAPLT00020002954.1">
    <property type="protein sequence ID" value="ENSAPLP00020002756.1"/>
    <property type="gene ID" value="ENSAPLG00020001986.1"/>
</dbReference>
<dbReference type="PANTHER" id="PTHR12109">
    <property type="entry name" value="RING FINGER PROTEIN 141-RELATED"/>
    <property type="match status" value="1"/>
</dbReference>
<evidence type="ECO:0000259" key="5">
    <source>
        <dbReference type="PROSITE" id="PS50089"/>
    </source>
</evidence>
<dbReference type="PROSITE" id="PS00518">
    <property type="entry name" value="ZF_RING_1"/>
    <property type="match status" value="1"/>
</dbReference>
<feature type="domain" description="RING-type" evidence="5">
    <location>
        <begin position="72"/>
        <end position="111"/>
    </location>
</feature>
<proteinExistence type="predicted"/>
<evidence type="ECO:0000313" key="6">
    <source>
        <dbReference type="Ensembl" id="ENSAPLP00020002756.1"/>
    </source>
</evidence>
<dbReference type="Pfam" id="PF13445">
    <property type="entry name" value="zf-RING_UBOX"/>
    <property type="match status" value="1"/>
</dbReference>
<dbReference type="InterPro" id="IPR027370">
    <property type="entry name" value="Znf-RING_euk"/>
</dbReference>
<dbReference type="InterPro" id="IPR013083">
    <property type="entry name" value="Znf_RING/FYVE/PHD"/>
</dbReference>
<evidence type="ECO:0000313" key="7">
    <source>
        <dbReference type="Proteomes" id="UP000694400"/>
    </source>
</evidence>
<dbReference type="PROSITE" id="PS50089">
    <property type="entry name" value="ZF_RING_2"/>
    <property type="match status" value="1"/>
</dbReference>
<reference evidence="6" key="2">
    <citation type="submission" date="2025-08" db="UniProtKB">
        <authorList>
            <consortium name="Ensembl"/>
        </authorList>
    </citation>
    <scope>IDENTIFICATION</scope>
</reference>
<dbReference type="AlphaFoldDB" id="A0A8B9QVS3"/>
<dbReference type="Proteomes" id="UP000694400">
    <property type="component" value="Chromosome 1"/>
</dbReference>
<keyword evidence="3" id="KW-0862">Zinc</keyword>
<reference evidence="6" key="1">
    <citation type="submission" date="2019-08" db="EMBL/GenBank/DDBJ databases">
        <title>Three high-quality genomes provides insights into domestication of ducks.</title>
        <authorList>
            <person name="Hou Z.C."/>
            <person name="Zhu F."/>
            <person name="Yin Z.T."/>
            <person name="Zhang F."/>
        </authorList>
    </citation>
    <scope>NUCLEOTIDE SEQUENCE [LARGE SCALE GENOMIC DNA]</scope>
</reference>
<keyword evidence="2 4" id="KW-0863">Zinc-finger</keyword>
<dbReference type="InterPro" id="IPR017907">
    <property type="entry name" value="Znf_RING_CS"/>
</dbReference>
<dbReference type="InterPro" id="IPR047126">
    <property type="entry name" value="RNF141-like"/>
</dbReference>
<dbReference type="InterPro" id="IPR001841">
    <property type="entry name" value="Znf_RING"/>
</dbReference>
<protein>
    <recommendedName>
        <fullName evidence="5">RING-type domain-containing protein</fullName>
    </recommendedName>
</protein>
<name>A0A8B9QVS3_ANAPL</name>
<dbReference type="GO" id="GO:0008270">
    <property type="term" value="F:zinc ion binding"/>
    <property type="evidence" value="ECO:0007669"/>
    <property type="project" value="UniProtKB-KW"/>
</dbReference>
<accession>A0A8B9QVS3</accession>
<evidence type="ECO:0000256" key="3">
    <source>
        <dbReference type="ARBA" id="ARBA00022833"/>
    </source>
</evidence>
<dbReference type="SUPFAM" id="SSF57850">
    <property type="entry name" value="RING/U-box"/>
    <property type="match status" value="1"/>
</dbReference>
<dbReference type="SMART" id="SM00184">
    <property type="entry name" value="RING"/>
    <property type="match status" value="1"/>
</dbReference>
<evidence type="ECO:0000256" key="2">
    <source>
        <dbReference type="ARBA" id="ARBA00022771"/>
    </source>
</evidence>